<evidence type="ECO:0000313" key="1">
    <source>
        <dbReference type="EMBL" id="EGT45822.1"/>
    </source>
</evidence>
<dbReference type="FunCoup" id="G0MBU7">
    <property type="interactions" value="77"/>
</dbReference>
<dbReference type="Pfam" id="PF12251">
    <property type="entry name" value="SNAPC3"/>
    <property type="match status" value="1"/>
</dbReference>
<dbReference type="GO" id="GO:0042796">
    <property type="term" value="P:snRNA transcription by RNA polymerase III"/>
    <property type="evidence" value="ECO:0007669"/>
    <property type="project" value="TreeGrafter"/>
</dbReference>
<dbReference type="GO" id="GO:0019185">
    <property type="term" value="C:snRNA-activating protein complex"/>
    <property type="evidence" value="ECO:0007669"/>
    <property type="project" value="TreeGrafter"/>
</dbReference>
<dbReference type="PANTHER" id="PTHR13421:SF22">
    <property type="entry name" value="SNRNA-ACTIVATING PROTEIN COMPLEX SUBUNIT 3"/>
    <property type="match status" value="1"/>
</dbReference>
<protein>
    <submittedName>
        <fullName evidence="1">Uncharacterized protein</fullName>
    </submittedName>
</protein>
<dbReference type="STRING" id="135651.G0MBU7"/>
<name>G0MBU7_CAEBE</name>
<dbReference type="GO" id="GO:0001046">
    <property type="term" value="F:core promoter sequence-specific DNA binding"/>
    <property type="evidence" value="ECO:0007669"/>
    <property type="project" value="TreeGrafter"/>
</dbReference>
<accession>G0MBU7</accession>
<evidence type="ECO:0000313" key="2">
    <source>
        <dbReference type="Proteomes" id="UP000008068"/>
    </source>
</evidence>
<dbReference type="OrthoDB" id="9972728at2759"/>
<dbReference type="GO" id="GO:0042795">
    <property type="term" value="P:snRNA transcription by RNA polymerase II"/>
    <property type="evidence" value="ECO:0007669"/>
    <property type="project" value="TreeGrafter"/>
</dbReference>
<keyword evidence="2" id="KW-1185">Reference proteome</keyword>
<dbReference type="eggNOG" id="KOG2664">
    <property type="taxonomic scope" value="Eukaryota"/>
</dbReference>
<dbReference type="AlphaFoldDB" id="G0MBU7"/>
<dbReference type="PANTHER" id="PTHR13421">
    <property type="entry name" value="SNRNA-ACTIVATING PROTEIN COMPLEX SUBUNIT 3"/>
    <property type="match status" value="1"/>
</dbReference>
<reference evidence="2" key="1">
    <citation type="submission" date="2011-07" db="EMBL/GenBank/DDBJ databases">
        <authorList>
            <consortium name="Caenorhabditis brenneri Sequencing and Analysis Consortium"/>
            <person name="Wilson R.K."/>
        </authorList>
    </citation>
    <scope>NUCLEOTIDE SEQUENCE [LARGE SCALE GENOMIC DNA]</scope>
    <source>
        <strain evidence="2">PB2801</strain>
    </source>
</reference>
<dbReference type="HOGENOM" id="CLU_659253_0_0_1"/>
<dbReference type="InParanoid" id="G0MBU7"/>
<organism evidence="2">
    <name type="scientific">Caenorhabditis brenneri</name>
    <name type="common">Nematode worm</name>
    <dbReference type="NCBI Taxonomy" id="135651"/>
    <lineage>
        <taxon>Eukaryota</taxon>
        <taxon>Metazoa</taxon>
        <taxon>Ecdysozoa</taxon>
        <taxon>Nematoda</taxon>
        <taxon>Chromadorea</taxon>
        <taxon>Rhabditida</taxon>
        <taxon>Rhabditina</taxon>
        <taxon>Rhabditomorpha</taxon>
        <taxon>Rhabditoidea</taxon>
        <taxon>Rhabditidae</taxon>
        <taxon>Peloderinae</taxon>
        <taxon>Caenorhabditis</taxon>
    </lineage>
</organism>
<dbReference type="Proteomes" id="UP000008068">
    <property type="component" value="Unassembled WGS sequence"/>
</dbReference>
<dbReference type="OMA" id="QHSGNCE"/>
<dbReference type="GO" id="GO:0000978">
    <property type="term" value="F:RNA polymerase II cis-regulatory region sequence-specific DNA binding"/>
    <property type="evidence" value="ECO:0007669"/>
    <property type="project" value="TreeGrafter"/>
</dbReference>
<gene>
    <name evidence="1" type="ORF">CAEBREN_10932</name>
</gene>
<dbReference type="GO" id="GO:0001006">
    <property type="term" value="F:RNA polymerase III type 3 promoter sequence-specific DNA binding"/>
    <property type="evidence" value="ECO:0007669"/>
    <property type="project" value="TreeGrafter"/>
</dbReference>
<dbReference type="EMBL" id="GL379789">
    <property type="protein sequence ID" value="EGT45822.1"/>
    <property type="molecule type" value="Genomic_DNA"/>
</dbReference>
<proteinExistence type="predicted"/>
<dbReference type="InterPro" id="IPR022042">
    <property type="entry name" value="snRNA-activating_su3"/>
</dbReference>
<sequence>MDRKFNSDEQWYISPLLELRAIREDLLGSRENAEDTIDRKIRNAEEKTEKEQETEMWMESMMTEENVTEEEALEAIEEVGNLDMFLGPSDLHVRKLEEMKGDPDFLKKSVLHTHEHVAKRTEQIKQSRQRKSQYVTSLKYDKYLLNGGENTAFYRPQCSLTEKCDDDIVIVVDVITAYNRQLESAELRSSRLLKPQTKFLLRGDTLLWDLRQRLHCISDTIFPLENGKELEGADLAQTTASKFPSSFIFIHDTFYVDSAHPNADDISFPIRQFMQQRKIFDTVEPQVMEGVRIVDLNLRLGQPYVFQHSGNCEHLLIFHDLRLLHETDPQGIEKYPFVLFDRGSERKCDFCKKGHVEFVVERHELLPNTYTYFCRPCFQEYNYVHGMKTHSFNAWPYTETQKAENNGWPFDMPEDDN</sequence>
<dbReference type="GO" id="GO:0003681">
    <property type="term" value="F:bent DNA binding"/>
    <property type="evidence" value="ECO:0007669"/>
    <property type="project" value="TreeGrafter"/>
</dbReference>